<reference evidence="4" key="1">
    <citation type="submission" date="2021-05" db="EMBL/GenBank/DDBJ databases">
        <authorList>
            <person name="Tigano A."/>
        </authorList>
    </citation>
    <scope>NUCLEOTIDE SEQUENCE</scope>
</reference>
<evidence type="ECO:0000256" key="2">
    <source>
        <dbReference type="ARBA" id="ARBA00022741"/>
    </source>
</evidence>
<evidence type="ECO:0000313" key="5">
    <source>
        <dbReference type="Proteomes" id="UP000677803"/>
    </source>
</evidence>
<dbReference type="OrthoDB" id="8954335at2759"/>
<dbReference type="Pfam" id="PF04548">
    <property type="entry name" value="AIG1"/>
    <property type="match status" value="1"/>
</dbReference>
<keyword evidence="5" id="KW-1185">Reference proteome</keyword>
<evidence type="ECO:0000313" key="4">
    <source>
        <dbReference type="EMBL" id="CAG5917259.1"/>
    </source>
</evidence>
<dbReference type="InterPro" id="IPR006703">
    <property type="entry name" value="G_AIG1"/>
</dbReference>
<dbReference type="InterPro" id="IPR027417">
    <property type="entry name" value="P-loop_NTPase"/>
</dbReference>
<accession>A0A8S4AWZ5</accession>
<evidence type="ECO:0000259" key="3">
    <source>
        <dbReference type="Pfam" id="PF04548"/>
    </source>
</evidence>
<proteinExistence type="inferred from homology"/>
<comment type="similarity">
    <text evidence="1">Belongs to the TRAFAC class TrmE-Era-EngA-EngB-Septin-like GTPase superfamily. AIG1/Toc34/Toc159-like paraseptin GTPase family. IAN subfamily.</text>
</comment>
<dbReference type="Proteomes" id="UP000677803">
    <property type="component" value="Unassembled WGS sequence"/>
</dbReference>
<keyword evidence="2" id="KW-0547">Nucleotide-binding</keyword>
<evidence type="ECO:0000256" key="1">
    <source>
        <dbReference type="ARBA" id="ARBA00008535"/>
    </source>
</evidence>
<gene>
    <name evidence="4" type="ORF">MMEN_LOCUS10062</name>
</gene>
<dbReference type="AlphaFoldDB" id="A0A8S4AWZ5"/>
<feature type="domain" description="AIG1-type G" evidence="3">
    <location>
        <begin position="26"/>
        <end position="110"/>
    </location>
</feature>
<organism evidence="4 5">
    <name type="scientific">Menidia menidia</name>
    <name type="common">Atlantic silverside</name>
    <dbReference type="NCBI Taxonomy" id="238744"/>
    <lineage>
        <taxon>Eukaryota</taxon>
        <taxon>Metazoa</taxon>
        <taxon>Chordata</taxon>
        <taxon>Craniata</taxon>
        <taxon>Vertebrata</taxon>
        <taxon>Euteleostomi</taxon>
        <taxon>Actinopterygii</taxon>
        <taxon>Neopterygii</taxon>
        <taxon>Teleostei</taxon>
        <taxon>Neoteleostei</taxon>
        <taxon>Acanthomorphata</taxon>
        <taxon>Ovalentaria</taxon>
        <taxon>Atherinomorphae</taxon>
        <taxon>Atheriniformes</taxon>
        <taxon>Atherinopsidae</taxon>
        <taxon>Menidiinae</taxon>
        <taxon>Menidia</taxon>
    </lineage>
</organism>
<dbReference type="EMBL" id="CAJRST010011112">
    <property type="protein sequence ID" value="CAG5917259.1"/>
    <property type="molecule type" value="Genomic_DNA"/>
</dbReference>
<name>A0A8S4AWZ5_9TELE</name>
<sequence length="127" mass="13887">MAAAGDKKPLKRRNSYELLPPNMSELRVVLLGGSCTERRDVGDFILGVESFKSEAQFCLRVSGPLESKKKIAVINTPDLQVSSNDKMTEFIKDCERASHPGPHLKLLIKSATSPPNSSNLSFSDALL</sequence>
<protein>
    <submittedName>
        <fullName evidence="4">(Atlantic silverside) hypothetical protein</fullName>
    </submittedName>
</protein>
<comment type="caution">
    <text evidence="4">The sequence shown here is derived from an EMBL/GenBank/DDBJ whole genome shotgun (WGS) entry which is preliminary data.</text>
</comment>
<dbReference type="Gene3D" id="3.40.50.300">
    <property type="entry name" value="P-loop containing nucleotide triphosphate hydrolases"/>
    <property type="match status" value="1"/>
</dbReference>
<dbReference type="GO" id="GO:0005525">
    <property type="term" value="F:GTP binding"/>
    <property type="evidence" value="ECO:0007669"/>
    <property type="project" value="InterPro"/>
</dbReference>